<organism evidence="1 2">
    <name type="scientific">Pseudomonas helleri</name>
    <dbReference type="NCBI Taxonomy" id="1608996"/>
    <lineage>
        <taxon>Bacteria</taxon>
        <taxon>Pseudomonadati</taxon>
        <taxon>Pseudomonadota</taxon>
        <taxon>Gammaproteobacteria</taxon>
        <taxon>Pseudomonadales</taxon>
        <taxon>Pseudomonadaceae</taxon>
        <taxon>Pseudomonas</taxon>
    </lineage>
</organism>
<name>A0A6I1WYV8_9PSED</name>
<reference evidence="1 2" key="1">
    <citation type="submission" date="2019-10" db="EMBL/GenBank/DDBJ databases">
        <title>Evaluation of single-gene subtyping targets for Pseudomonas.</title>
        <authorList>
            <person name="Reichler S.J."/>
            <person name="Orsi R.H."/>
            <person name="Wiedmann M."/>
            <person name="Martin N.H."/>
            <person name="Murphy S.I."/>
        </authorList>
    </citation>
    <scope>NUCLEOTIDE SEQUENCE [LARGE SCALE GENOMIC DNA]</scope>
    <source>
        <strain evidence="1 2">FSL R10-1876</strain>
    </source>
</reference>
<comment type="caution">
    <text evidence="1">The sequence shown here is derived from an EMBL/GenBank/DDBJ whole genome shotgun (WGS) entry which is preliminary data.</text>
</comment>
<sequence>MSLTTEKLDNTPCLAVFTCRGTQRILREGGSKAWRLSTSNSSKMRYVVCIQNRNLDWGNATHPHGTAFLVGKISGVESLKEDSNGDIRKIVNISEYAEIDVPNCWVGGRNPIAYMKLSDFGLNLDELKFKPVPALTDLENQSNDVSVAEDELAEDQDGLTIEQAKKGLAIGLGISMKQIEIFIRA</sequence>
<evidence type="ECO:0000313" key="2">
    <source>
        <dbReference type="Proteomes" id="UP000466863"/>
    </source>
</evidence>
<protein>
    <submittedName>
        <fullName evidence="1">Uncharacterized protein</fullName>
    </submittedName>
</protein>
<dbReference type="AlphaFoldDB" id="A0A6I1WYV8"/>
<dbReference type="Proteomes" id="UP000466863">
    <property type="component" value="Unassembled WGS sequence"/>
</dbReference>
<dbReference type="EMBL" id="WIVV01000326">
    <property type="protein sequence ID" value="MQU46226.1"/>
    <property type="molecule type" value="Genomic_DNA"/>
</dbReference>
<accession>A0A6I1WYV8</accession>
<proteinExistence type="predicted"/>
<dbReference type="RefSeq" id="WP_153334388.1">
    <property type="nucleotide sequence ID" value="NZ_WIVV01000326.1"/>
</dbReference>
<evidence type="ECO:0000313" key="1">
    <source>
        <dbReference type="EMBL" id="MQU46226.1"/>
    </source>
</evidence>
<gene>
    <name evidence="1" type="ORF">GHO28_27585</name>
</gene>